<evidence type="ECO:0000313" key="2">
    <source>
        <dbReference type="EMBL" id="KAL0428083.1"/>
    </source>
</evidence>
<dbReference type="InterPro" id="IPR043502">
    <property type="entry name" value="DNA/RNA_pol_sf"/>
</dbReference>
<gene>
    <name evidence="2" type="ORF">Slati_2983100</name>
</gene>
<dbReference type="PANTHER" id="PTHR33116:SF80">
    <property type="entry name" value="REVERSE TRANSCRIPTASE ZINC-BINDING DOMAIN-CONTAINING PROTEIN"/>
    <property type="match status" value="1"/>
</dbReference>
<accession>A0AAW2VFZ9</accession>
<reference evidence="2" key="2">
    <citation type="journal article" date="2024" name="Plant">
        <title>Genomic evolution and insights into agronomic trait innovations of Sesamum species.</title>
        <authorList>
            <person name="Miao H."/>
            <person name="Wang L."/>
            <person name="Qu L."/>
            <person name="Liu H."/>
            <person name="Sun Y."/>
            <person name="Le M."/>
            <person name="Wang Q."/>
            <person name="Wei S."/>
            <person name="Zheng Y."/>
            <person name="Lin W."/>
            <person name="Duan Y."/>
            <person name="Cao H."/>
            <person name="Xiong S."/>
            <person name="Wang X."/>
            <person name="Wei L."/>
            <person name="Li C."/>
            <person name="Ma Q."/>
            <person name="Ju M."/>
            <person name="Zhao R."/>
            <person name="Li G."/>
            <person name="Mu C."/>
            <person name="Tian Q."/>
            <person name="Mei H."/>
            <person name="Zhang T."/>
            <person name="Gao T."/>
            <person name="Zhang H."/>
        </authorList>
    </citation>
    <scope>NUCLEOTIDE SEQUENCE</scope>
    <source>
        <strain evidence="2">KEN1</strain>
    </source>
</reference>
<evidence type="ECO:0000259" key="1">
    <source>
        <dbReference type="PROSITE" id="PS50878"/>
    </source>
</evidence>
<organism evidence="2">
    <name type="scientific">Sesamum latifolium</name>
    <dbReference type="NCBI Taxonomy" id="2727402"/>
    <lineage>
        <taxon>Eukaryota</taxon>
        <taxon>Viridiplantae</taxon>
        <taxon>Streptophyta</taxon>
        <taxon>Embryophyta</taxon>
        <taxon>Tracheophyta</taxon>
        <taxon>Spermatophyta</taxon>
        <taxon>Magnoliopsida</taxon>
        <taxon>eudicotyledons</taxon>
        <taxon>Gunneridae</taxon>
        <taxon>Pentapetalae</taxon>
        <taxon>asterids</taxon>
        <taxon>lamiids</taxon>
        <taxon>Lamiales</taxon>
        <taxon>Pedaliaceae</taxon>
        <taxon>Sesamum</taxon>
    </lineage>
</organism>
<dbReference type="PANTHER" id="PTHR33116">
    <property type="entry name" value="REVERSE TRANSCRIPTASE ZINC-BINDING DOMAIN-CONTAINING PROTEIN-RELATED-RELATED"/>
    <property type="match status" value="1"/>
</dbReference>
<dbReference type="InterPro" id="IPR000477">
    <property type="entry name" value="RT_dom"/>
</dbReference>
<comment type="caution">
    <text evidence="2">The sequence shown here is derived from an EMBL/GenBank/DDBJ whole genome shotgun (WGS) entry which is preliminary data.</text>
</comment>
<reference evidence="2" key="1">
    <citation type="submission" date="2020-06" db="EMBL/GenBank/DDBJ databases">
        <authorList>
            <person name="Li T."/>
            <person name="Hu X."/>
            <person name="Zhang T."/>
            <person name="Song X."/>
            <person name="Zhang H."/>
            <person name="Dai N."/>
            <person name="Sheng W."/>
            <person name="Hou X."/>
            <person name="Wei L."/>
        </authorList>
    </citation>
    <scope>NUCLEOTIDE SEQUENCE</scope>
    <source>
        <strain evidence="2">KEN1</strain>
        <tissue evidence="2">Leaf</tissue>
    </source>
</reference>
<dbReference type="Pfam" id="PF00078">
    <property type="entry name" value="RVT_1"/>
    <property type="match status" value="1"/>
</dbReference>
<name>A0AAW2VFZ9_9LAMI</name>
<protein>
    <recommendedName>
        <fullName evidence="1">Reverse transcriptase domain-containing protein</fullName>
    </recommendedName>
</protein>
<sequence length="211" mass="24215">MKGLWQGDPLSPSLFVLASEYLSRNLNLLMLADCLLMYKGIQDVLHLAYTDDVLIFTNSKETSLETIMNFLHDFGNAWGQSINVANNSFIISPQAPLLIKRRIKWSMGFVLKPLPFRYLRVLIYVGRRKNEYFDPLIEAMVNRIGEWEKKFLPYGGRLQMIKSVLLAMPAHLLAVMKVRKGVLDRIDRMLSKFFWGLLVQLNGCTGFLATP</sequence>
<dbReference type="EMBL" id="JACGWN010000010">
    <property type="protein sequence ID" value="KAL0428083.1"/>
    <property type="molecule type" value="Genomic_DNA"/>
</dbReference>
<dbReference type="SUPFAM" id="SSF56672">
    <property type="entry name" value="DNA/RNA polymerases"/>
    <property type="match status" value="1"/>
</dbReference>
<dbReference type="PROSITE" id="PS50878">
    <property type="entry name" value="RT_POL"/>
    <property type="match status" value="1"/>
</dbReference>
<proteinExistence type="predicted"/>
<dbReference type="AlphaFoldDB" id="A0AAW2VFZ9"/>
<feature type="domain" description="Reverse transcriptase" evidence="1">
    <location>
        <begin position="1"/>
        <end position="111"/>
    </location>
</feature>